<evidence type="ECO:0000256" key="2">
    <source>
        <dbReference type="ARBA" id="ARBA00023125"/>
    </source>
</evidence>
<evidence type="ECO:0000313" key="6">
    <source>
        <dbReference type="Proteomes" id="UP000235826"/>
    </source>
</evidence>
<dbReference type="PANTHER" id="PTHR43280">
    <property type="entry name" value="ARAC-FAMILY TRANSCRIPTIONAL REGULATOR"/>
    <property type="match status" value="1"/>
</dbReference>
<dbReference type="Pfam" id="PF12833">
    <property type="entry name" value="HTH_18"/>
    <property type="match status" value="1"/>
</dbReference>
<dbReference type="RefSeq" id="WP_102756784.1">
    <property type="nucleotide sequence ID" value="NZ_CP025791.1"/>
</dbReference>
<reference evidence="5 6" key="1">
    <citation type="submission" date="2018-01" db="EMBL/GenBank/DDBJ databases">
        <title>Complete genome sequence of Flavivirga eckloniae ECD14 isolated from seaweed Ecklonia cava.</title>
        <authorList>
            <person name="Lee J.H."/>
            <person name="Baik K.S."/>
            <person name="Seong C.N."/>
        </authorList>
    </citation>
    <scope>NUCLEOTIDE SEQUENCE [LARGE SCALE GENOMIC DNA]</scope>
    <source>
        <strain evidence="5 6">ECD14</strain>
    </source>
</reference>
<keyword evidence="2" id="KW-0238">DNA-binding</keyword>
<dbReference type="Proteomes" id="UP000235826">
    <property type="component" value="Chromosome"/>
</dbReference>
<dbReference type="KEGG" id="fek:C1H87_16020"/>
<evidence type="ECO:0000256" key="3">
    <source>
        <dbReference type="ARBA" id="ARBA00023163"/>
    </source>
</evidence>
<dbReference type="AlphaFoldDB" id="A0A2K9PST3"/>
<evidence type="ECO:0000259" key="4">
    <source>
        <dbReference type="PROSITE" id="PS01124"/>
    </source>
</evidence>
<accession>A0A2K9PST3</accession>
<dbReference type="PROSITE" id="PS01124">
    <property type="entry name" value="HTH_ARAC_FAMILY_2"/>
    <property type="match status" value="1"/>
</dbReference>
<dbReference type="InterPro" id="IPR009057">
    <property type="entry name" value="Homeodomain-like_sf"/>
</dbReference>
<evidence type="ECO:0000313" key="5">
    <source>
        <dbReference type="EMBL" id="AUP80132.1"/>
    </source>
</evidence>
<dbReference type="OrthoDB" id="2600165at2"/>
<dbReference type="InterPro" id="IPR018060">
    <property type="entry name" value="HTH_AraC"/>
</dbReference>
<gene>
    <name evidence="5" type="ORF">C1H87_16020</name>
</gene>
<dbReference type="PANTHER" id="PTHR43280:SF32">
    <property type="entry name" value="TRANSCRIPTIONAL REGULATORY PROTEIN"/>
    <property type="match status" value="1"/>
</dbReference>
<dbReference type="SMART" id="SM00342">
    <property type="entry name" value="HTH_ARAC"/>
    <property type="match status" value="1"/>
</dbReference>
<dbReference type="Gene3D" id="1.10.10.60">
    <property type="entry name" value="Homeodomain-like"/>
    <property type="match status" value="2"/>
</dbReference>
<sequence length="303" mass="35044">MRKIRKIQTISDFHKVRGLPSPLHPLISLVDYGKTTIPSEYLGERWLMNFFSIGLKRNVGTLRYGQQEYDFDEGLMSFISPGQVLSIETNPKHNLKPSGWILLIHPDFLWSTSLAKTIKQYDFFDYSINEALFMSEKEENIIEGILLNIKLEIENNIDNFSQSIIVAQIELLLSYAERFYERQFITRKKGNHKILVQLETLLTEYFNNKDLINKGLPTVQHIAYQLNVSPTYLSSLLKSLTGQNTQQLIHEKLIEKAKEKLSTTQLSVSEIAYGLGFEHPQSFSKLFKLKTTMSPLAFRKSFQ</sequence>
<dbReference type="GO" id="GO:0043565">
    <property type="term" value="F:sequence-specific DNA binding"/>
    <property type="evidence" value="ECO:0007669"/>
    <property type="project" value="InterPro"/>
</dbReference>
<evidence type="ECO:0000256" key="1">
    <source>
        <dbReference type="ARBA" id="ARBA00023015"/>
    </source>
</evidence>
<keyword evidence="3" id="KW-0804">Transcription</keyword>
<proteinExistence type="predicted"/>
<feature type="domain" description="HTH araC/xylS-type" evidence="4">
    <location>
        <begin position="196"/>
        <end position="301"/>
    </location>
</feature>
<protein>
    <submittedName>
        <fullName evidence="5">AraC family transcriptional regulator</fullName>
    </submittedName>
</protein>
<name>A0A2K9PST3_9FLAO</name>
<keyword evidence="1" id="KW-0805">Transcription regulation</keyword>
<dbReference type="GO" id="GO:0003700">
    <property type="term" value="F:DNA-binding transcription factor activity"/>
    <property type="evidence" value="ECO:0007669"/>
    <property type="project" value="InterPro"/>
</dbReference>
<organism evidence="5 6">
    <name type="scientific">Flavivirga eckloniae</name>
    <dbReference type="NCBI Taxonomy" id="1803846"/>
    <lineage>
        <taxon>Bacteria</taxon>
        <taxon>Pseudomonadati</taxon>
        <taxon>Bacteroidota</taxon>
        <taxon>Flavobacteriia</taxon>
        <taxon>Flavobacteriales</taxon>
        <taxon>Flavobacteriaceae</taxon>
        <taxon>Flavivirga</taxon>
    </lineage>
</organism>
<keyword evidence="6" id="KW-1185">Reference proteome</keyword>
<dbReference type="SUPFAM" id="SSF46689">
    <property type="entry name" value="Homeodomain-like"/>
    <property type="match status" value="1"/>
</dbReference>
<dbReference type="EMBL" id="CP025791">
    <property type="protein sequence ID" value="AUP80132.1"/>
    <property type="molecule type" value="Genomic_DNA"/>
</dbReference>